<comment type="caution">
    <text evidence="2">The sequence shown here is derived from an EMBL/GenBank/DDBJ whole genome shotgun (WGS) entry which is preliminary data.</text>
</comment>
<dbReference type="AlphaFoldDB" id="A0A5B7IKJ7"/>
<sequence length="31" mass="3443">MHYYRTLISFSPPSPPPPPPPPPLRCHVSSS</sequence>
<evidence type="ECO:0000313" key="2">
    <source>
        <dbReference type="EMBL" id="MPC80974.1"/>
    </source>
</evidence>
<feature type="region of interest" description="Disordered" evidence="1">
    <location>
        <begin position="11"/>
        <end position="31"/>
    </location>
</feature>
<protein>
    <submittedName>
        <fullName evidence="2">Uncharacterized protein</fullName>
    </submittedName>
</protein>
<gene>
    <name evidence="2" type="ORF">E2C01_075574</name>
</gene>
<proteinExistence type="predicted"/>
<dbReference type="Proteomes" id="UP000324222">
    <property type="component" value="Unassembled WGS sequence"/>
</dbReference>
<feature type="compositionally biased region" description="Pro residues" evidence="1">
    <location>
        <begin position="12"/>
        <end position="24"/>
    </location>
</feature>
<keyword evidence="3" id="KW-1185">Reference proteome</keyword>
<organism evidence="2 3">
    <name type="scientific">Portunus trituberculatus</name>
    <name type="common">Swimming crab</name>
    <name type="synonym">Neptunus trituberculatus</name>
    <dbReference type="NCBI Taxonomy" id="210409"/>
    <lineage>
        <taxon>Eukaryota</taxon>
        <taxon>Metazoa</taxon>
        <taxon>Ecdysozoa</taxon>
        <taxon>Arthropoda</taxon>
        <taxon>Crustacea</taxon>
        <taxon>Multicrustacea</taxon>
        <taxon>Malacostraca</taxon>
        <taxon>Eumalacostraca</taxon>
        <taxon>Eucarida</taxon>
        <taxon>Decapoda</taxon>
        <taxon>Pleocyemata</taxon>
        <taxon>Brachyura</taxon>
        <taxon>Eubrachyura</taxon>
        <taxon>Portunoidea</taxon>
        <taxon>Portunidae</taxon>
        <taxon>Portuninae</taxon>
        <taxon>Portunus</taxon>
    </lineage>
</organism>
<reference evidence="2 3" key="1">
    <citation type="submission" date="2019-05" db="EMBL/GenBank/DDBJ databases">
        <title>Another draft genome of Portunus trituberculatus and its Hox gene families provides insights of decapod evolution.</title>
        <authorList>
            <person name="Jeong J.-H."/>
            <person name="Song I."/>
            <person name="Kim S."/>
            <person name="Choi T."/>
            <person name="Kim D."/>
            <person name="Ryu S."/>
            <person name="Kim W."/>
        </authorList>
    </citation>
    <scope>NUCLEOTIDE SEQUENCE [LARGE SCALE GENOMIC DNA]</scope>
    <source>
        <tissue evidence="2">Muscle</tissue>
    </source>
</reference>
<evidence type="ECO:0000256" key="1">
    <source>
        <dbReference type="SAM" id="MobiDB-lite"/>
    </source>
</evidence>
<evidence type="ECO:0000313" key="3">
    <source>
        <dbReference type="Proteomes" id="UP000324222"/>
    </source>
</evidence>
<accession>A0A5B7IKJ7</accession>
<dbReference type="EMBL" id="VSRR010055585">
    <property type="protein sequence ID" value="MPC80974.1"/>
    <property type="molecule type" value="Genomic_DNA"/>
</dbReference>
<name>A0A5B7IKJ7_PORTR</name>